<dbReference type="PANTHER" id="PTHR34145">
    <property type="entry name" value="OS02G0105600 PROTEIN"/>
    <property type="match status" value="1"/>
</dbReference>
<dbReference type="Pfam" id="PF00646">
    <property type="entry name" value="F-box"/>
    <property type="match status" value="1"/>
</dbReference>
<dbReference type="Proteomes" id="UP001642360">
    <property type="component" value="Unassembled WGS sequence"/>
</dbReference>
<dbReference type="SUPFAM" id="SSF81383">
    <property type="entry name" value="F-box domain"/>
    <property type="match status" value="1"/>
</dbReference>
<accession>A0ABC8RU30</accession>
<proteinExistence type="predicted"/>
<sequence length="451" mass="51623">MERTVDAHSTHAKLQKGDNYLEEDRISQLPDGILITILHQLSFLEVPSTCVLSKRWKYLWMHAGDLNFSVPKKLLAIRKERTLVKVEMAKYISWVNRVLQLLDGAFINEFKVNFGLDSRDNCDIDEWISFAFGKKVQRLELDLKGAGYQYLPSHANRYHFPHEVYSHIRSPYGLPCIRFLTHLSLKFVTVAAEVVEHFLSNCPLLERLFVHGSPHLVNLRVVGPTLHLKFPEISRCDYLASLEIDAPNLVDRVVQEGETPLITKIKWEAQKLPSCGASEGSGNNLLSKERIRENIRRPAKCLHKCLEVVDFVGNIDIELAKYFIENAIALQKIIVDCRGPLFREWTEFKETKWAKESRMLALELKRELPQGVELVIHPEAEGIEDQRPQLFITNLFGISSIVETVDERLSEAEALIDVEVLAPLVEELELLQTYLEDCRTCINDCAVDLVA</sequence>
<dbReference type="Pfam" id="PF23622">
    <property type="entry name" value="LRR_At1g61320_AtMIF1"/>
    <property type="match status" value="1"/>
</dbReference>
<dbReference type="InterPro" id="IPR001810">
    <property type="entry name" value="F-box_dom"/>
</dbReference>
<evidence type="ECO:0000313" key="4">
    <source>
        <dbReference type="Proteomes" id="UP001642360"/>
    </source>
</evidence>
<keyword evidence="4" id="KW-1185">Reference proteome</keyword>
<evidence type="ECO:0000259" key="2">
    <source>
        <dbReference type="Pfam" id="PF23622"/>
    </source>
</evidence>
<evidence type="ECO:0000259" key="1">
    <source>
        <dbReference type="Pfam" id="PF00646"/>
    </source>
</evidence>
<evidence type="ECO:0008006" key="5">
    <source>
        <dbReference type="Google" id="ProtNLM"/>
    </source>
</evidence>
<dbReference type="InterPro" id="IPR036047">
    <property type="entry name" value="F-box-like_dom_sf"/>
</dbReference>
<gene>
    <name evidence="3" type="ORF">ILEXP_LOCUS16433</name>
</gene>
<dbReference type="PANTHER" id="PTHR34145:SF68">
    <property type="entry name" value="FBD DOMAIN-CONTAINING PROTEIN"/>
    <property type="match status" value="1"/>
</dbReference>
<feature type="domain" description="F-box" evidence="1">
    <location>
        <begin position="26"/>
        <end position="60"/>
    </location>
</feature>
<name>A0ABC8RU30_9AQUA</name>
<feature type="domain" description="At1g61320/AtMIF1 LRR" evidence="2">
    <location>
        <begin position="110"/>
        <end position="255"/>
    </location>
</feature>
<reference evidence="3 4" key="1">
    <citation type="submission" date="2024-02" db="EMBL/GenBank/DDBJ databases">
        <authorList>
            <person name="Vignale AGUSTIN F."/>
            <person name="Sosa J E."/>
            <person name="Modenutti C."/>
        </authorList>
    </citation>
    <scope>NUCLEOTIDE SEQUENCE [LARGE SCALE GENOMIC DNA]</scope>
</reference>
<dbReference type="EMBL" id="CAUOFW020001751">
    <property type="protein sequence ID" value="CAK9148491.1"/>
    <property type="molecule type" value="Genomic_DNA"/>
</dbReference>
<evidence type="ECO:0000313" key="3">
    <source>
        <dbReference type="EMBL" id="CAK9148491.1"/>
    </source>
</evidence>
<dbReference type="AlphaFoldDB" id="A0ABC8RU30"/>
<organism evidence="3 4">
    <name type="scientific">Ilex paraguariensis</name>
    <name type="common">yerba mate</name>
    <dbReference type="NCBI Taxonomy" id="185542"/>
    <lineage>
        <taxon>Eukaryota</taxon>
        <taxon>Viridiplantae</taxon>
        <taxon>Streptophyta</taxon>
        <taxon>Embryophyta</taxon>
        <taxon>Tracheophyta</taxon>
        <taxon>Spermatophyta</taxon>
        <taxon>Magnoliopsida</taxon>
        <taxon>eudicotyledons</taxon>
        <taxon>Gunneridae</taxon>
        <taxon>Pentapetalae</taxon>
        <taxon>asterids</taxon>
        <taxon>campanulids</taxon>
        <taxon>Aquifoliales</taxon>
        <taxon>Aquifoliaceae</taxon>
        <taxon>Ilex</taxon>
    </lineage>
</organism>
<dbReference type="InterPro" id="IPR055357">
    <property type="entry name" value="LRR_At1g61320_AtMIF1"/>
</dbReference>
<comment type="caution">
    <text evidence="3">The sequence shown here is derived from an EMBL/GenBank/DDBJ whole genome shotgun (WGS) entry which is preliminary data.</text>
</comment>
<protein>
    <recommendedName>
        <fullName evidence="5">F-box domain-containing protein</fullName>
    </recommendedName>
</protein>
<dbReference type="InterPro" id="IPR053772">
    <property type="entry name" value="At1g61320/At1g61330-like"/>
</dbReference>